<organism evidence="1 2">
    <name type="scientific">Polycladospora coralii</name>
    <dbReference type="NCBI Taxonomy" id="2771432"/>
    <lineage>
        <taxon>Bacteria</taxon>
        <taxon>Bacillati</taxon>
        <taxon>Bacillota</taxon>
        <taxon>Bacilli</taxon>
        <taxon>Bacillales</taxon>
        <taxon>Thermoactinomycetaceae</taxon>
        <taxon>Polycladospora</taxon>
    </lineage>
</organism>
<protein>
    <submittedName>
        <fullName evidence="1">Uncharacterized protein</fullName>
    </submittedName>
</protein>
<dbReference type="RefSeq" id="WP_191141381.1">
    <property type="nucleotide sequence ID" value="NZ_JACXAH010000002.1"/>
</dbReference>
<reference evidence="1" key="1">
    <citation type="submission" date="2020-09" db="EMBL/GenBank/DDBJ databases">
        <title>A novel bacterium of genus Hazenella, isolated from South China Sea.</title>
        <authorList>
            <person name="Huang H."/>
            <person name="Mo K."/>
            <person name="Hu Y."/>
        </authorList>
    </citation>
    <scope>NUCLEOTIDE SEQUENCE</scope>
    <source>
        <strain evidence="1">IB182357</strain>
    </source>
</reference>
<comment type="caution">
    <text evidence="1">The sequence shown here is derived from an EMBL/GenBank/DDBJ whole genome shotgun (WGS) entry which is preliminary data.</text>
</comment>
<dbReference type="EMBL" id="JACXAH010000002">
    <property type="protein sequence ID" value="MBD1371126.1"/>
    <property type="molecule type" value="Genomic_DNA"/>
</dbReference>
<evidence type="ECO:0000313" key="1">
    <source>
        <dbReference type="EMBL" id="MBD1371126.1"/>
    </source>
</evidence>
<keyword evidence="2" id="KW-1185">Reference proteome</keyword>
<name>A0A926N5R0_9BACL</name>
<gene>
    <name evidence="1" type="ORF">IC620_01975</name>
</gene>
<accession>A0A926N5R0</accession>
<proteinExistence type="predicted"/>
<dbReference type="AlphaFoldDB" id="A0A926N5R0"/>
<dbReference type="Proteomes" id="UP000661691">
    <property type="component" value="Unassembled WGS sequence"/>
</dbReference>
<sequence length="112" mass="12607">MKKMKASSRNEVKVSVQITRRNGRIALITARRKPIPLSATVAQELSTVLAGGQSETAMVELVQTQSGFERALLRLSTRTVNLSPTAAHELMKHLKPSFRNMPLMKNLLRRRR</sequence>
<evidence type="ECO:0000313" key="2">
    <source>
        <dbReference type="Proteomes" id="UP000661691"/>
    </source>
</evidence>